<dbReference type="InterPro" id="IPR027417">
    <property type="entry name" value="P-loop_NTPase"/>
</dbReference>
<dbReference type="InterPro" id="IPR012340">
    <property type="entry name" value="NA-bd_OB-fold"/>
</dbReference>
<evidence type="ECO:0000256" key="3">
    <source>
        <dbReference type="ARBA" id="ARBA00022741"/>
    </source>
</evidence>
<dbReference type="GO" id="GO:0005524">
    <property type="term" value="F:ATP binding"/>
    <property type="evidence" value="ECO:0007669"/>
    <property type="project" value="UniProtKB-KW"/>
</dbReference>
<dbReference type="Gene3D" id="2.40.50.100">
    <property type="match status" value="1"/>
</dbReference>
<feature type="domain" description="ABC transporter" evidence="5">
    <location>
        <begin position="4"/>
        <end position="234"/>
    </location>
</feature>
<sequence length="358" mass="39097">MASVTLSGVQKHFGALEIIAGIDLTIEDGEFVVLVGPSGCGKSTLLRMIAGLESISAGEARIGGKVVNNVPAKDRDIAMVFQNYALYPHKTVRQNIEFSLRMRKTPKAEMDRRVNEAAELLALTPLLDRTPRALSGGQRQRVAMGRAIVRDPSVFLFDEPLSNLDAKLRVEMRAQIKALHRRLRATSVYVTHDQVEAMTMGDKIVVMRGGVIQQVGRPIDVYDAPQNLFVAGFIGSPSMNLMPANVDGDGFMISGARFGWRGGGRPGDLPKNFIGGVRPENLRLVAPGEGIAAIVEVVEPMGGETVASVAVGNTKYTILFRDRRPLEIGDEVFIAPEVETMHLFDPETESRIDRKPRL</sequence>
<keyword evidence="3" id="KW-0547">Nucleotide-binding</keyword>
<accession>A0ABT5TEZ8</accession>
<dbReference type="PANTHER" id="PTHR43875">
    <property type="entry name" value="MALTODEXTRIN IMPORT ATP-BINDING PROTEIN MSMX"/>
    <property type="match status" value="1"/>
</dbReference>
<dbReference type="EMBL" id="JAQZSM010000049">
    <property type="protein sequence ID" value="MDD7973707.1"/>
    <property type="molecule type" value="Genomic_DNA"/>
</dbReference>
<gene>
    <name evidence="6" type="primary">ugpC</name>
    <name evidence="6" type="ORF">PUT78_21840</name>
</gene>
<dbReference type="RefSeq" id="WP_274354367.1">
    <property type="nucleotide sequence ID" value="NZ_JAQZSM010000049.1"/>
</dbReference>
<comment type="caution">
    <text evidence="6">The sequence shown here is derived from an EMBL/GenBank/DDBJ whole genome shotgun (WGS) entry which is preliminary data.</text>
</comment>
<dbReference type="InterPro" id="IPR047641">
    <property type="entry name" value="ABC_transpr_MalK/UgpC-like"/>
</dbReference>
<dbReference type="SMART" id="SM00382">
    <property type="entry name" value="AAA"/>
    <property type="match status" value="1"/>
</dbReference>
<keyword evidence="4 6" id="KW-0067">ATP-binding</keyword>
<organism evidence="6 7">
    <name type="scientific">Roseinatronobacter alkalisoli</name>
    <dbReference type="NCBI Taxonomy" id="3028235"/>
    <lineage>
        <taxon>Bacteria</taxon>
        <taxon>Pseudomonadati</taxon>
        <taxon>Pseudomonadota</taxon>
        <taxon>Alphaproteobacteria</taxon>
        <taxon>Rhodobacterales</taxon>
        <taxon>Paracoccaceae</taxon>
        <taxon>Roseinatronobacter</taxon>
    </lineage>
</organism>
<protein>
    <submittedName>
        <fullName evidence="6">Sn-glycerol-3-phosphate ABC transporter ATP-binding protein UgpC</fullName>
    </submittedName>
</protein>
<dbReference type="InterPro" id="IPR013611">
    <property type="entry name" value="Transp-assoc_OB_typ2"/>
</dbReference>
<comment type="similarity">
    <text evidence="1">Belongs to the ABC transporter superfamily.</text>
</comment>
<dbReference type="InterPro" id="IPR017871">
    <property type="entry name" value="ABC_transporter-like_CS"/>
</dbReference>
<evidence type="ECO:0000256" key="4">
    <source>
        <dbReference type="ARBA" id="ARBA00022840"/>
    </source>
</evidence>
<dbReference type="Proteomes" id="UP001431784">
    <property type="component" value="Unassembled WGS sequence"/>
</dbReference>
<dbReference type="InterPro" id="IPR003439">
    <property type="entry name" value="ABC_transporter-like_ATP-bd"/>
</dbReference>
<keyword evidence="7" id="KW-1185">Reference proteome</keyword>
<dbReference type="SUPFAM" id="SSF52540">
    <property type="entry name" value="P-loop containing nucleoside triphosphate hydrolases"/>
    <property type="match status" value="1"/>
</dbReference>
<dbReference type="InterPro" id="IPR015855">
    <property type="entry name" value="ABC_transpr_MalK-like"/>
</dbReference>
<evidence type="ECO:0000259" key="5">
    <source>
        <dbReference type="PROSITE" id="PS50893"/>
    </source>
</evidence>
<reference evidence="6" key="1">
    <citation type="submission" date="2023-02" db="EMBL/GenBank/DDBJ databases">
        <title>Description of Roseinatronobacter alkalisoli sp. nov., an alkaliphilic bacerium isolated from soda soil.</title>
        <authorList>
            <person name="Wei W."/>
        </authorList>
    </citation>
    <scope>NUCLEOTIDE SEQUENCE</scope>
    <source>
        <strain evidence="6">HJB301</strain>
    </source>
</reference>
<evidence type="ECO:0000256" key="1">
    <source>
        <dbReference type="ARBA" id="ARBA00005417"/>
    </source>
</evidence>
<proteinExistence type="inferred from homology"/>
<dbReference type="SUPFAM" id="SSF50331">
    <property type="entry name" value="MOP-like"/>
    <property type="match status" value="1"/>
</dbReference>
<dbReference type="InterPro" id="IPR008995">
    <property type="entry name" value="Mo/tungstate-bd_C_term_dom"/>
</dbReference>
<evidence type="ECO:0000313" key="6">
    <source>
        <dbReference type="EMBL" id="MDD7973707.1"/>
    </source>
</evidence>
<dbReference type="PROSITE" id="PS50893">
    <property type="entry name" value="ABC_TRANSPORTER_2"/>
    <property type="match status" value="1"/>
</dbReference>
<dbReference type="Gene3D" id="2.40.50.140">
    <property type="entry name" value="Nucleic acid-binding proteins"/>
    <property type="match status" value="1"/>
</dbReference>
<dbReference type="CDD" id="cd03301">
    <property type="entry name" value="ABC_MalK_N"/>
    <property type="match status" value="1"/>
</dbReference>
<evidence type="ECO:0000256" key="2">
    <source>
        <dbReference type="ARBA" id="ARBA00022448"/>
    </source>
</evidence>
<dbReference type="InterPro" id="IPR003593">
    <property type="entry name" value="AAA+_ATPase"/>
</dbReference>
<dbReference type="NCBIfam" id="NF008653">
    <property type="entry name" value="PRK11650.1"/>
    <property type="match status" value="1"/>
</dbReference>
<dbReference type="PANTHER" id="PTHR43875:SF1">
    <property type="entry name" value="OSMOPROTECTIVE COMPOUNDS UPTAKE ATP-BINDING PROTEIN GGTA"/>
    <property type="match status" value="1"/>
</dbReference>
<name>A0ABT5TEZ8_9RHOB</name>
<dbReference type="PROSITE" id="PS00211">
    <property type="entry name" value="ABC_TRANSPORTER_1"/>
    <property type="match status" value="1"/>
</dbReference>
<dbReference type="Pfam" id="PF08402">
    <property type="entry name" value="TOBE_2"/>
    <property type="match status" value="1"/>
</dbReference>
<dbReference type="Gene3D" id="3.40.50.300">
    <property type="entry name" value="P-loop containing nucleotide triphosphate hydrolases"/>
    <property type="match status" value="1"/>
</dbReference>
<evidence type="ECO:0000313" key="7">
    <source>
        <dbReference type="Proteomes" id="UP001431784"/>
    </source>
</evidence>
<dbReference type="Pfam" id="PF00005">
    <property type="entry name" value="ABC_tran"/>
    <property type="match status" value="1"/>
</dbReference>
<keyword evidence="2" id="KW-0813">Transport</keyword>